<dbReference type="Proteomes" id="UP000663923">
    <property type="component" value="Chromosome"/>
</dbReference>
<evidence type="ECO:0000256" key="1">
    <source>
        <dbReference type="ARBA" id="ARBA00006484"/>
    </source>
</evidence>
<evidence type="ECO:0000313" key="4">
    <source>
        <dbReference type="Proteomes" id="UP000663923"/>
    </source>
</evidence>
<organism evidence="3 4">
    <name type="scientific">Parasphingorhabdus cellanae</name>
    <dbReference type="NCBI Taxonomy" id="2806553"/>
    <lineage>
        <taxon>Bacteria</taxon>
        <taxon>Pseudomonadati</taxon>
        <taxon>Pseudomonadota</taxon>
        <taxon>Alphaproteobacteria</taxon>
        <taxon>Sphingomonadales</taxon>
        <taxon>Sphingomonadaceae</taxon>
        <taxon>Parasphingorhabdus</taxon>
    </lineage>
</organism>
<dbReference type="EMBL" id="CP071794">
    <property type="protein sequence ID" value="QTD57787.1"/>
    <property type="molecule type" value="Genomic_DNA"/>
</dbReference>
<evidence type="ECO:0000313" key="3">
    <source>
        <dbReference type="EMBL" id="QTD57787.1"/>
    </source>
</evidence>
<dbReference type="PANTHER" id="PTHR48107:SF7">
    <property type="entry name" value="RE15974P"/>
    <property type="match status" value="1"/>
</dbReference>
<dbReference type="PANTHER" id="PTHR48107">
    <property type="entry name" value="NADPH-DEPENDENT ALDEHYDE REDUCTASE-LIKE PROTEIN, CHLOROPLASTIC-RELATED"/>
    <property type="match status" value="1"/>
</dbReference>
<keyword evidence="2" id="KW-0560">Oxidoreductase</keyword>
<reference evidence="3 4" key="1">
    <citation type="submission" date="2021-03" db="EMBL/GenBank/DDBJ databases">
        <title>Complete genome of Parasphingorhabdus_sp.JHSY0214.</title>
        <authorList>
            <person name="Yoo J.H."/>
            <person name="Bae J.W."/>
        </authorList>
    </citation>
    <scope>NUCLEOTIDE SEQUENCE [LARGE SCALE GENOMIC DNA]</scope>
    <source>
        <strain evidence="3 4">JHSY0214</strain>
    </source>
</reference>
<evidence type="ECO:0000256" key="2">
    <source>
        <dbReference type="ARBA" id="ARBA00023002"/>
    </source>
</evidence>
<proteinExistence type="inferred from homology"/>
<sequence length="273" mass="28709">MYDLISTTTTDLHRLTSCSITISSNGSDHITSLKGQNTIIFAGSRGIGRATAIKLGQEEANIAVGYAGNEEAANKTVDLVKQSGGQAFPFRADVSDDDAVHDAFDQTEKTFGDVDIVINAAAVSVFGPMVNLSTDDLEKSVAVNILGAFHVLREAAKRIADNGRIIQFSTGGTKMPMMGASIYTGTKAAGESMALGLSKELGDKGVTVNVISPGVTDTDGLVMDEDQVKSLIQQTPLGRLGQPEDVADVVSFLCSREARWINGQNIQANGGIL</sequence>
<dbReference type="InterPro" id="IPR036291">
    <property type="entry name" value="NAD(P)-bd_dom_sf"/>
</dbReference>
<dbReference type="SUPFAM" id="SSF51735">
    <property type="entry name" value="NAD(P)-binding Rossmann-fold domains"/>
    <property type="match status" value="1"/>
</dbReference>
<dbReference type="InterPro" id="IPR002347">
    <property type="entry name" value="SDR_fam"/>
</dbReference>
<comment type="similarity">
    <text evidence="1">Belongs to the short-chain dehydrogenases/reductases (SDR) family.</text>
</comment>
<dbReference type="Pfam" id="PF13561">
    <property type="entry name" value="adh_short_C2"/>
    <property type="match status" value="1"/>
</dbReference>
<dbReference type="PRINTS" id="PR00081">
    <property type="entry name" value="GDHRDH"/>
</dbReference>
<dbReference type="Gene3D" id="3.40.50.720">
    <property type="entry name" value="NAD(P)-binding Rossmann-like Domain"/>
    <property type="match status" value="1"/>
</dbReference>
<keyword evidence="4" id="KW-1185">Reference proteome</keyword>
<name>A0ABX7TA38_9SPHN</name>
<protein>
    <submittedName>
        <fullName evidence="3">SDR family oxidoreductase</fullName>
    </submittedName>
</protein>
<accession>A0ABX7TA38</accession>
<gene>
    <name evidence="3" type="ORF">J4G78_09030</name>
</gene>